<keyword evidence="1" id="KW-1133">Transmembrane helix</keyword>
<keyword evidence="1" id="KW-0472">Membrane</keyword>
<feature type="transmembrane region" description="Helical" evidence="1">
    <location>
        <begin position="31"/>
        <end position="55"/>
    </location>
</feature>
<evidence type="ECO:0000313" key="3">
    <source>
        <dbReference type="Proteomes" id="UP000245838"/>
    </source>
</evidence>
<sequence>MLTDLIMALKKPQIWSVLSWFDIKQRYKRSVLGPFWVTLSTGVLVGMLSVLWSTLFKLDVREYLPFFP</sequence>
<reference evidence="2 3" key="1">
    <citation type="submission" date="2015-05" db="EMBL/GenBank/DDBJ databases">
        <authorList>
            <person name="Goodhead I."/>
        </authorList>
    </citation>
    <scope>NUCLEOTIDE SEQUENCE [LARGE SCALE GENOMIC DNA]</scope>
    <source>
        <strain evidence="3">morsitans</strain>
    </source>
</reference>
<accession>A0A193QFQ0</accession>
<organism evidence="2 3">
    <name type="scientific">Sodalis glossinidius (strain morsitans)</name>
    <dbReference type="NCBI Taxonomy" id="343509"/>
    <lineage>
        <taxon>Bacteria</taxon>
        <taxon>Pseudomonadati</taxon>
        <taxon>Pseudomonadota</taxon>
        <taxon>Gammaproteobacteria</taxon>
        <taxon>Enterobacterales</taxon>
        <taxon>Bruguierivoracaceae</taxon>
        <taxon>Sodalis</taxon>
    </lineage>
</organism>
<evidence type="ECO:0000256" key="1">
    <source>
        <dbReference type="SAM" id="Phobius"/>
    </source>
</evidence>
<proteinExistence type="predicted"/>
<keyword evidence="1" id="KW-0812">Transmembrane</keyword>
<dbReference type="BioCyc" id="SGLO343509:SGP1_RS23265-MONOMER"/>
<dbReference type="Proteomes" id="UP000245838">
    <property type="component" value="Chromosome sggmmb4_Chromosome"/>
</dbReference>
<name>A0A193QFQ0_SODGM</name>
<evidence type="ECO:0000313" key="2">
    <source>
        <dbReference type="EMBL" id="CRL44004.1"/>
    </source>
</evidence>
<dbReference type="AlphaFoldDB" id="A0A193QFQ0"/>
<dbReference type="EMBL" id="LN854557">
    <property type="protein sequence ID" value="CRL44004.1"/>
    <property type="molecule type" value="Genomic_DNA"/>
</dbReference>
<evidence type="ECO:0008006" key="4">
    <source>
        <dbReference type="Google" id="ProtNLM"/>
    </source>
</evidence>
<protein>
    <recommendedName>
        <fullName evidence="4">ABC transporter permease</fullName>
    </recommendedName>
</protein>
<gene>
    <name evidence="2" type="ORF">SGGMMB4_00856</name>
</gene>